<feature type="compositionally biased region" description="Basic and acidic residues" evidence="1">
    <location>
        <begin position="53"/>
        <end position="73"/>
    </location>
</feature>
<evidence type="ECO:0000313" key="4">
    <source>
        <dbReference type="WBParaSite" id="ASIM_0000754101-mRNA-1"/>
    </source>
</evidence>
<dbReference type="AlphaFoldDB" id="A0A0M3JIS5"/>
<evidence type="ECO:0000313" key="2">
    <source>
        <dbReference type="EMBL" id="VDK28912.1"/>
    </source>
</evidence>
<keyword evidence="3" id="KW-1185">Reference proteome</keyword>
<dbReference type="EMBL" id="UYRR01017427">
    <property type="protein sequence ID" value="VDK28912.1"/>
    <property type="molecule type" value="Genomic_DNA"/>
</dbReference>
<gene>
    <name evidence="2" type="ORF">ASIM_LOCUS7307</name>
</gene>
<evidence type="ECO:0000313" key="3">
    <source>
        <dbReference type="Proteomes" id="UP000267096"/>
    </source>
</evidence>
<evidence type="ECO:0000256" key="1">
    <source>
        <dbReference type="SAM" id="MobiDB-lite"/>
    </source>
</evidence>
<dbReference type="WBParaSite" id="ASIM_0000754101-mRNA-1">
    <property type="protein sequence ID" value="ASIM_0000754101-mRNA-1"/>
    <property type="gene ID" value="ASIM_0000754101"/>
</dbReference>
<reference evidence="2 3" key="2">
    <citation type="submission" date="2018-11" db="EMBL/GenBank/DDBJ databases">
        <authorList>
            <consortium name="Pathogen Informatics"/>
        </authorList>
    </citation>
    <scope>NUCLEOTIDE SEQUENCE [LARGE SCALE GENOMIC DNA]</scope>
</reference>
<accession>A0A0M3JIS5</accession>
<feature type="region of interest" description="Disordered" evidence="1">
    <location>
        <begin position="29"/>
        <end position="76"/>
    </location>
</feature>
<organism evidence="4">
    <name type="scientific">Anisakis simplex</name>
    <name type="common">Herring worm</name>
    <dbReference type="NCBI Taxonomy" id="6269"/>
    <lineage>
        <taxon>Eukaryota</taxon>
        <taxon>Metazoa</taxon>
        <taxon>Ecdysozoa</taxon>
        <taxon>Nematoda</taxon>
        <taxon>Chromadorea</taxon>
        <taxon>Rhabditida</taxon>
        <taxon>Spirurina</taxon>
        <taxon>Ascaridomorpha</taxon>
        <taxon>Ascaridoidea</taxon>
        <taxon>Anisakidae</taxon>
        <taxon>Anisakis</taxon>
        <taxon>Anisakis simplex complex</taxon>
    </lineage>
</organism>
<protein>
    <submittedName>
        <fullName evidence="2 4">Uncharacterized protein</fullName>
    </submittedName>
</protein>
<reference evidence="4" key="1">
    <citation type="submission" date="2017-02" db="UniProtKB">
        <authorList>
            <consortium name="WormBaseParasite"/>
        </authorList>
    </citation>
    <scope>IDENTIFICATION</scope>
</reference>
<feature type="compositionally biased region" description="Polar residues" evidence="1">
    <location>
        <begin position="29"/>
        <end position="52"/>
    </location>
</feature>
<proteinExistence type="predicted"/>
<dbReference type="Proteomes" id="UP000267096">
    <property type="component" value="Unassembled WGS sequence"/>
</dbReference>
<name>A0A0M3JIS5_ANISI</name>
<sequence>MSAYRSDIVTQATDLRTNIYYLNAHRQLSNQPTATGNGDNESSSNNQKSANSLDEKAAKAHDSNGIDRADGSKPKPIGVPIALILRVQYCHEDTMFEQLSQCDMIV</sequence>